<dbReference type="PRINTS" id="PR01490">
    <property type="entry name" value="RTXTOXIND"/>
</dbReference>
<protein>
    <submittedName>
        <fullName evidence="4">Transporter</fullName>
    </submittedName>
</protein>
<dbReference type="Gene3D" id="2.40.30.170">
    <property type="match status" value="1"/>
</dbReference>
<evidence type="ECO:0000313" key="4">
    <source>
        <dbReference type="EMBL" id="BAV64368.1"/>
    </source>
</evidence>
<organism evidence="4 5">
    <name type="scientific">Sphingobium cloacae</name>
    <dbReference type="NCBI Taxonomy" id="120107"/>
    <lineage>
        <taxon>Bacteria</taxon>
        <taxon>Pseudomonadati</taxon>
        <taxon>Pseudomonadota</taxon>
        <taxon>Alphaproteobacteria</taxon>
        <taxon>Sphingomonadales</taxon>
        <taxon>Sphingomonadaceae</taxon>
        <taxon>Sphingobium</taxon>
    </lineage>
</organism>
<dbReference type="KEGG" id="sclo:SCLO_1013280"/>
<dbReference type="InterPro" id="IPR050739">
    <property type="entry name" value="MFP"/>
</dbReference>
<dbReference type="AlphaFoldDB" id="A0A1E1F1G2"/>
<keyword evidence="2" id="KW-1133">Transmembrane helix</keyword>
<dbReference type="Pfam" id="PF25917">
    <property type="entry name" value="BSH_RND"/>
    <property type="match status" value="1"/>
</dbReference>
<proteinExistence type="predicted"/>
<evidence type="ECO:0000313" key="5">
    <source>
        <dbReference type="Proteomes" id="UP000218272"/>
    </source>
</evidence>
<feature type="coiled-coil region" evidence="1">
    <location>
        <begin position="175"/>
        <end position="237"/>
    </location>
</feature>
<keyword evidence="2" id="KW-0812">Transmembrane</keyword>
<dbReference type="RefSeq" id="WP_066522158.1">
    <property type="nucleotide sequence ID" value="NZ_AP017655.1"/>
</dbReference>
<dbReference type="Gene3D" id="1.10.287.470">
    <property type="entry name" value="Helix hairpin bin"/>
    <property type="match status" value="1"/>
</dbReference>
<feature type="transmembrane region" description="Helical" evidence="2">
    <location>
        <begin position="24"/>
        <end position="45"/>
    </location>
</feature>
<dbReference type="EMBL" id="AP017655">
    <property type="protein sequence ID" value="BAV64368.1"/>
    <property type="molecule type" value="Genomic_DNA"/>
</dbReference>
<keyword evidence="2" id="KW-0472">Membrane</keyword>
<dbReference type="GO" id="GO:0055085">
    <property type="term" value="P:transmembrane transport"/>
    <property type="evidence" value="ECO:0007669"/>
    <property type="project" value="InterPro"/>
</dbReference>
<keyword evidence="1" id="KW-0175">Coiled coil</keyword>
<dbReference type="SUPFAM" id="SSF111369">
    <property type="entry name" value="HlyD-like secretion proteins"/>
    <property type="match status" value="2"/>
</dbReference>
<evidence type="ECO:0000256" key="1">
    <source>
        <dbReference type="SAM" id="Coils"/>
    </source>
</evidence>
<reference evidence="4 5" key="1">
    <citation type="submission" date="2016-10" db="EMBL/GenBank/DDBJ databases">
        <title>Complete Genome Sequence of the Nonylphenol-Degrading Bacterium Sphingobium cloacae JCM 10874T.</title>
        <authorList>
            <person name="Ootsuka M."/>
            <person name="Nishizawa T."/>
            <person name="Ohta H."/>
        </authorList>
    </citation>
    <scope>NUCLEOTIDE SEQUENCE [LARGE SCALE GENOMIC DNA]</scope>
    <source>
        <strain evidence="4 5">JCM 10874</strain>
    </source>
</reference>
<name>A0A1E1F1G2_9SPHN</name>
<sequence>MTDSDSPKNTPSIARMRPGRRRRLLVAGCGLALVAAAGFGIHWWVKGRFLVETDNAYVRADVVTIAPRVAGVIAALAVADNQRVRAGDILARIDDRDYRMKVAEAEGALSAAQAAVVAQQARIANFDARKMRQRSLIAQDMAALAARDAEARLATLDYRRQSSLSRQEVTSAQMFETAQADSRKANANLAEARARASASRDMLSVLTTGRDEAVADLDKARAAVRQAQAALDAAQLDLERTVIRAPVSGQVGQRTARVGHYAETGAPLMAVVPATAYIVANYKETQTERVRPGQSVTIAVDAFGGATLKGHVDSFAPASGAQFALLPPDNATGNFTKIVQRMPLRIRIDPGQARAAMVRPGMSVETIVDTRGDRR</sequence>
<gene>
    <name evidence="4" type="ORF">SCLO_1013280</name>
</gene>
<dbReference type="PANTHER" id="PTHR30386">
    <property type="entry name" value="MEMBRANE FUSION SUBUNIT OF EMRAB-TOLC MULTIDRUG EFFLUX PUMP"/>
    <property type="match status" value="1"/>
</dbReference>
<keyword evidence="5" id="KW-1185">Reference proteome</keyword>
<dbReference type="InterPro" id="IPR058625">
    <property type="entry name" value="MdtA-like_BSH"/>
</dbReference>
<dbReference type="Gene3D" id="2.40.50.100">
    <property type="match status" value="1"/>
</dbReference>
<dbReference type="OrthoDB" id="9811754at2"/>
<evidence type="ECO:0000256" key="2">
    <source>
        <dbReference type="SAM" id="Phobius"/>
    </source>
</evidence>
<dbReference type="PANTHER" id="PTHR30386:SF24">
    <property type="entry name" value="MULTIDRUG RESISTANCE EFFLUX PUMP"/>
    <property type="match status" value="1"/>
</dbReference>
<dbReference type="Proteomes" id="UP000218272">
    <property type="component" value="Chromosome SCLO_1"/>
</dbReference>
<evidence type="ECO:0000259" key="3">
    <source>
        <dbReference type="Pfam" id="PF25917"/>
    </source>
</evidence>
<accession>A0A1E1F1G2</accession>
<feature type="domain" description="Multidrug resistance protein MdtA-like barrel-sandwich hybrid" evidence="3">
    <location>
        <begin position="62"/>
        <end position="272"/>
    </location>
</feature>